<sequence length="340" mass="38795">MKIFIFFGFFSSFFFFSNAKDYDIEILPEKCDCLDWYGGCRVNGEKWIDDNIWKYSCDGKERSEASFTGCHEEKGDVPVGQNITIDDLWQVCTQDEQKLYFEIEPFCEFNGTKIRVGQEYRDGSFQWLCLSTGRWITGCYYFNETHTDLLLRVGENAFNGLIEHVCSKRQEYPAIVQYYTQVRKDVDVKHPTKKGINRNFPEPLQKLIEEDKNTILCSLSSSDSDNSTVSTHRILETTSSTPLKCSRDYHCSSCDVCLSGICTHQSNLNCSRDYHCTSPCDVCRSGKCIPGDKSKKCETVKDCDAGGWCLDSKCVENKCEKDSDCGMEKAVCKQGFCKLA</sequence>
<evidence type="ECO:0000313" key="2">
    <source>
        <dbReference type="EMBL" id="EFP02436.1"/>
    </source>
</evidence>
<gene>
    <name evidence="2" type="ORF">CRE_01000</name>
</gene>
<name>E3MIB1_CAERE</name>
<dbReference type="Proteomes" id="UP000008281">
    <property type="component" value="Unassembled WGS sequence"/>
</dbReference>
<evidence type="ECO:0000313" key="3">
    <source>
        <dbReference type="Proteomes" id="UP000008281"/>
    </source>
</evidence>
<accession>E3MIB1</accession>
<dbReference type="AlphaFoldDB" id="E3MIB1"/>
<dbReference type="OrthoDB" id="5850392at2759"/>
<protein>
    <recommendedName>
        <fullName evidence="4">IGFBP N-terminal domain-containing protein</fullName>
    </recommendedName>
</protein>
<dbReference type="eggNOG" id="KOG1217">
    <property type="taxonomic scope" value="Eukaryota"/>
</dbReference>
<organism evidence="3">
    <name type="scientific">Caenorhabditis remanei</name>
    <name type="common">Caenorhabditis vulgaris</name>
    <dbReference type="NCBI Taxonomy" id="31234"/>
    <lineage>
        <taxon>Eukaryota</taxon>
        <taxon>Metazoa</taxon>
        <taxon>Ecdysozoa</taxon>
        <taxon>Nematoda</taxon>
        <taxon>Chromadorea</taxon>
        <taxon>Rhabditida</taxon>
        <taxon>Rhabditina</taxon>
        <taxon>Rhabditomorpha</taxon>
        <taxon>Rhabditoidea</taxon>
        <taxon>Rhabditidae</taxon>
        <taxon>Peloderinae</taxon>
        <taxon>Caenorhabditis</taxon>
    </lineage>
</organism>
<dbReference type="FunCoup" id="E3MIB1">
    <property type="interactions" value="83"/>
</dbReference>
<feature type="chain" id="PRO_5003174969" description="IGFBP N-terminal domain-containing protein" evidence="1">
    <location>
        <begin position="20"/>
        <end position="340"/>
    </location>
</feature>
<dbReference type="HOGENOM" id="CLU_816943_0_0_1"/>
<keyword evidence="1" id="KW-0732">Signal</keyword>
<dbReference type="STRING" id="31234.E3MIB1"/>
<keyword evidence="3" id="KW-1185">Reference proteome</keyword>
<dbReference type="EMBL" id="DS268447">
    <property type="protein sequence ID" value="EFP02436.1"/>
    <property type="molecule type" value="Genomic_DNA"/>
</dbReference>
<reference evidence="2" key="1">
    <citation type="submission" date="2007-07" db="EMBL/GenBank/DDBJ databases">
        <title>PCAP assembly of the Caenorhabditis remanei genome.</title>
        <authorList>
            <consortium name="The Caenorhabditis remanei Sequencing Consortium"/>
            <person name="Wilson R.K."/>
        </authorList>
    </citation>
    <scope>NUCLEOTIDE SEQUENCE [LARGE SCALE GENOMIC DNA]</scope>
    <source>
        <strain evidence="2">PB4641</strain>
    </source>
</reference>
<evidence type="ECO:0000256" key="1">
    <source>
        <dbReference type="SAM" id="SignalP"/>
    </source>
</evidence>
<evidence type="ECO:0008006" key="4">
    <source>
        <dbReference type="Google" id="ProtNLM"/>
    </source>
</evidence>
<feature type="signal peptide" evidence="1">
    <location>
        <begin position="1"/>
        <end position="19"/>
    </location>
</feature>
<dbReference type="InParanoid" id="E3MIB1"/>
<proteinExistence type="predicted"/>
<dbReference type="OMA" id="GRWITGC"/>